<dbReference type="PROSITE" id="PS01126">
    <property type="entry name" value="EF_TS_1"/>
    <property type="match status" value="1"/>
</dbReference>
<comment type="similarity">
    <text evidence="1">Belongs to the EF-Ts family.</text>
</comment>
<dbReference type="Gene3D" id="3.30.479.20">
    <property type="entry name" value="Elongation factor Ts, dimerisation domain"/>
    <property type="match status" value="1"/>
</dbReference>
<dbReference type="Pfam" id="PF00889">
    <property type="entry name" value="EF_TS"/>
    <property type="match status" value="1"/>
</dbReference>
<gene>
    <name evidence="5" type="ORF">UFOPK3444_01004</name>
</gene>
<dbReference type="SUPFAM" id="SSF46934">
    <property type="entry name" value="UBA-like"/>
    <property type="match status" value="1"/>
</dbReference>
<dbReference type="AlphaFoldDB" id="A0A6J7DYC5"/>
<dbReference type="InterPro" id="IPR036402">
    <property type="entry name" value="EF-Ts_dimer_sf"/>
</dbReference>
<evidence type="ECO:0000256" key="2">
    <source>
        <dbReference type="ARBA" id="ARBA00022768"/>
    </source>
</evidence>
<evidence type="ECO:0000256" key="3">
    <source>
        <dbReference type="ARBA" id="ARBA00022917"/>
    </source>
</evidence>
<dbReference type="NCBIfam" id="TIGR00116">
    <property type="entry name" value="tsf"/>
    <property type="match status" value="1"/>
</dbReference>
<dbReference type="InterPro" id="IPR018101">
    <property type="entry name" value="Transl_elong_Ts_CS"/>
</dbReference>
<organism evidence="5">
    <name type="scientific">freshwater metagenome</name>
    <dbReference type="NCBI Taxonomy" id="449393"/>
    <lineage>
        <taxon>unclassified sequences</taxon>
        <taxon>metagenomes</taxon>
        <taxon>ecological metagenomes</taxon>
    </lineage>
</organism>
<dbReference type="Gene3D" id="1.10.286.20">
    <property type="match status" value="1"/>
</dbReference>
<keyword evidence="2" id="KW-0251">Elongation factor</keyword>
<proteinExistence type="inferred from homology"/>
<reference evidence="5" key="1">
    <citation type="submission" date="2020-05" db="EMBL/GenBank/DDBJ databases">
        <authorList>
            <person name="Chiriac C."/>
            <person name="Salcher M."/>
            <person name="Ghai R."/>
            <person name="Kavagutti S V."/>
        </authorList>
    </citation>
    <scope>NUCLEOTIDE SEQUENCE</scope>
</reference>
<dbReference type="SUPFAM" id="SSF54713">
    <property type="entry name" value="Elongation factor Ts (EF-Ts), dimerisation domain"/>
    <property type="match status" value="1"/>
</dbReference>
<name>A0A6J7DYC5_9ZZZZ</name>
<evidence type="ECO:0000256" key="1">
    <source>
        <dbReference type="ARBA" id="ARBA00005532"/>
    </source>
</evidence>
<dbReference type="FunFam" id="1.10.8.10:FF:000001">
    <property type="entry name" value="Elongation factor Ts"/>
    <property type="match status" value="1"/>
</dbReference>
<feature type="domain" description="Translation elongation factor EFTs/EF1B dimerisation" evidence="4">
    <location>
        <begin position="55"/>
        <end position="163"/>
    </location>
</feature>
<accession>A0A6J7DYC5</accession>
<keyword evidence="3" id="KW-0648">Protein biosynthesis</keyword>
<dbReference type="PANTHER" id="PTHR11741:SF0">
    <property type="entry name" value="ELONGATION FACTOR TS, MITOCHONDRIAL"/>
    <property type="match status" value="1"/>
</dbReference>
<evidence type="ECO:0000259" key="4">
    <source>
        <dbReference type="Pfam" id="PF00889"/>
    </source>
</evidence>
<evidence type="ECO:0000313" key="5">
    <source>
        <dbReference type="EMBL" id="CAB4875757.1"/>
    </source>
</evidence>
<dbReference type="PANTHER" id="PTHR11741">
    <property type="entry name" value="ELONGATION FACTOR TS"/>
    <property type="match status" value="1"/>
</dbReference>
<sequence length="198" mass="21560">MSIKAADVKALRERTGAGMLDCKKALEEANGDIDAAVESLRVKGLANAAKRGDKEASQGVVASYIHFNGTLGAMVEVDCETDFVARNEEFVSFANDVAIHVAAVGPLYVDEDSVPAEEREAELRVLKELDADKPEEIRAKIAEGRIGKWLDEVVLLRQPHVNGDRFEGRTIEEIRAELASKTGENVVIRRISRFAVGG</sequence>
<dbReference type="GO" id="GO:0003746">
    <property type="term" value="F:translation elongation factor activity"/>
    <property type="evidence" value="ECO:0007669"/>
    <property type="project" value="UniProtKB-KW"/>
</dbReference>
<protein>
    <submittedName>
        <fullName evidence="5">Unannotated protein</fullName>
    </submittedName>
</protein>
<dbReference type="InterPro" id="IPR009060">
    <property type="entry name" value="UBA-like_sf"/>
</dbReference>
<dbReference type="HAMAP" id="MF_00050">
    <property type="entry name" value="EF_Ts"/>
    <property type="match status" value="1"/>
</dbReference>
<dbReference type="InterPro" id="IPR001816">
    <property type="entry name" value="Transl_elong_EFTs/EF1B"/>
</dbReference>
<dbReference type="EMBL" id="CAFBLU010000014">
    <property type="protein sequence ID" value="CAB4875757.1"/>
    <property type="molecule type" value="Genomic_DNA"/>
</dbReference>
<dbReference type="Gene3D" id="1.10.8.10">
    <property type="entry name" value="DNA helicase RuvA subunit, C-terminal domain"/>
    <property type="match status" value="1"/>
</dbReference>
<dbReference type="InterPro" id="IPR014039">
    <property type="entry name" value="Transl_elong_EFTs/EF1B_dimer"/>
</dbReference>
<dbReference type="CDD" id="cd14275">
    <property type="entry name" value="UBA_EF-Ts"/>
    <property type="match status" value="1"/>
</dbReference>